<evidence type="ECO:0000256" key="4">
    <source>
        <dbReference type="ARBA" id="ARBA00022432"/>
    </source>
</evidence>
<dbReference type="EMBL" id="MG264610">
    <property type="protein sequence ID" value="AUG32183.1"/>
    <property type="molecule type" value="Genomic_DNA"/>
</dbReference>
<dbReference type="PROSITE" id="PS51463">
    <property type="entry name" value="P_GLUCOSE_ISOMERASE_3"/>
    <property type="match status" value="1"/>
</dbReference>
<dbReference type="UniPathway" id="UPA00109">
    <property type="reaction ID" value="UER00181"/>
</dbReference>
<dbReference type="GO" id="GO:0006096">
    <property type="term" value="P:glycolytic process"/>
    <property type="evidence" value="ECO:0007669"/>
    <property type="project" value="UniProtKB-UniPathway"/>
</dbReference>
<dbReference type="Pfam" id="PF00342">
    <property type="entry name" value="PGI"/>
    <property type="match status" value="2"/>
</dbReference>
<reference evidence="9" key="1">
    <citation type="submission" date="2017-10" db="EMBL/GenBank/DDBJ databases">
        <title>Paulinella longichromatophora chromatophore genome.</title>
        <authorList>
            <person name="Lhee D."/>
            <person name="Yoon H.S."/>
        </authorList>
    </citation>
    <scope>NUCLEOTIDE SEQUENCE</scope>
</reference>
<dbReference type="PRINTS" id="PR00662">
    <property type="entry name" value="G6PISOMERASE"/>
</dbReference>
<dbReference type="InterPro" id="IPR035482">
    <property type="entry name" value="SIS_PGI_2"/>
</dbReference>
<dbReference type="InterPro" id="IPR001672">
    <property type="entry name" value="G6P_Isomerase"/>
</dbReference>
<dbReference type="GO" id="GO:0097367">
    <property type="term" value="F:carbohydrate derivative binding"/>
    <property type="evidence" value="ECO:0007669"/>
    <property type="project" value="InterPro"/>
</dbReference>
<dbReference type="InterPro" id="IPR035476">
    <property type="entry name" value="SIS_PGI_1"/>
</dbReference>
<dbReference type="SUPFAM" id="SSF53697">
    <property type="entry name" value="SIS domain"/>
    <property type="match status" value="1"/>
</dbReference>
<dbReference type="InterPro" id="IPR018189">
    <property type="entry name" value="Phosphoglucose_isomerase_CS"/>
</dbReference>
<dbReference type="PANTHER" id="PTHR11469:SF1">
    <property type="entry name" value="GLUCOSE-6-PHOSPHATE ISOMERASE"/>
    <property type="match status" value="1"/>
</dbReference>
<dbReference type="CDD" id="cd05016">
    <property type="entry name" value="SIS_PGI_2"/>
    <property type="match status" value="1"/>
</dbReference>
<keyword evidence="6 8" id="KW-0413">Isomerase</keyword>
<dbReference type="Gene3D" id="3.40.50.10490">
    <property type="entry name" value="Glucose-6-phosphate isomerase like protein, domain 1"/>
    <property type="match status" value="3"/>
</dbReference>
<dbReference type="EC" id="5.3.1.9" evidence="3 8"/>
<gene>
    <name evidence="9" type="primary">pgi</name>
    <name evidence="9" type="ORF">PLO_177</name>
</gene>
<dbReference type="CDD" id="cd05015">
    <property type="entry name" value="SIS_PGI_1"/>
    <property type="match status" value="1"/>
</dbReference>
<evidence type="ECO:0000256" key="1">
    <source>
        <dbReference type="ARBA" id="ARBA00004926"/>
    </source>
</evidence>
<proteinExistence type="inferred from homology"/>
<dbReference type="PANTHER" id="PTHR11469">
    <property type="entry name" value="GLUCOSE-6-PHOSPHATE ISOMERASE"/>
    <property type="match status" value="1"/>
</dbReference>
<comment type="similarity">
    <text evidence="2 8">Belongs to the GPI family.</text>
</comment>
<dbReference type="GO" id="GO:0006094">
    <property type="term" value="P:gluconeogenesis"/>
    <property type="evidence" value="ECO:0007669"/>
    <property type="project" value="UniProtKB-KW"/>
</dbReference>
<evidence type="ECO:0000256" key="5">
    <source>
        <dbReference type="ARBA" id="ARBA00023152"/>
    </source>
</evidence>
<evidence type="ECO:0000256" key="7">
    <source>
        <dbReference type="ARBA" id="ARBA00029321"/>
    </source>
</evidence>
<evidence type="ECO:0000313" key="9">
    <source>
        <dbReference type="EMBL" id="AUG32183.1"/>
    </source>
</evidence>
<keyword evidence="4 8" id="KW-0312">Gluconeogenesis</keyword>
<keyword evidence="5 8" id="KW-0324">Glycolysis</keyword>
<protein>
    <recommendedName>
        <fullName evidence="3 8">Glucose-6-phosphate isomerase</fullName>
        <ecNumber evidence="3 8">5.3.1.9</ecNumber>
    </recommendedName>
</protein>
<evidence type="ECO:0000256" key="6">
    <source>
        <dbReference type="ARBA" id="ARBA00023235"/>
    </source>
</evidence>
<dbReference type="NCBIfam" id="NF010696">
    <property type="entry name" value="PRK14096.1"/>
    <property type="match status" value="1"/>
</dbReference>
<name>A0A2H4ZNU2_9EUKA</name>
<dbReference type="GO" id="GO:0051156">
    <property type="term" value="P:glucose 6-phosphate metabolic process"/>
    <property type="evidence" value="ECO:0007669"/>
    <property type="project" value="TreeGrafter"/>
</dbReference>
<dbReference type="GO" id="GO:0004347">
    <property type="term" value="F:glucose-6-phosphate isomerase activity"/>
    <property type="evidence" value="ECO:0007669"/>
    <property type="project" value="UniProtKB-EC"/>
</dbReference>
<dbReference type="GO" id="GO:0005829">
    <property type="term" value="C:cytosol"/>
    <property type="evidence" value="ECO:0007669"/>
    <property type="project" value="TreeGrafter"/>
</dbReference>
<evidence type="ECO:0000256" key="3">
    <source>
        <dbReference type="ARBA" id="ARBA00011952"/>
    </source>
</evidence>
<sequence length="573" mass="63857">MWRSPHNLFAVSTRLQQSSDLFRIHQSTDSFRTEPVRRTMSSFPDFSATDRPVQWQRFCDLLWYDKSMGFWLDVSRMYLNQSHFEQLSPRFTRAFQAMIALEKGAIANPDEQRQVGHYWLRSPQLAPEATIANHIKTEIDRVEAFGKCILDESIVTPSGQPFTDVLWIGIGGSGLGPLLIIKALQETGIGLPFYFFDNVDPQGMSRILSELGSRLKTTLIVVVSKSGTTPEPNLGMEQARARLEATGNSWPDQAVAITMSDSKLDQQAKHETWLERFDMFDWVGGRTSITSAVGLLPAALIGADLRSFLAGAAEMDIATRIQDLRCNPAALMAASWYVAGDGRGKRDMVIIPYRDRLEVFSRYLQQLVMESLGKRHDRNGKVVHQGIAVYGNKGSTDQHAYVQQLRDGIDNFFATFIEVLENPSDIPIIHGEYPGDFLDGFLQGTRSALSEGGRQSMTLTIESFNAHSLGALIALFERAVGLYGELINVNAYHQPGVEAGKKAAAAIITLQSRVETFLSDGLFHSIKEIQQNVGSDNTEAIFLILRHLSGSSKKYITKGDWGHPATMQFKLQC</sequence>
<geneLocation type="plastid" evidence="9"/>
<dbReference type="AlphaFoldDB" id="A0A2H4ZNU2"/>
<dbReference type="HAMAP" id="MF_00473">
    <property type="entry name" value="G6P_isomerase"/>
    <property type="match status" value="1"/>
</dbReference>
<dbReference type="GO" id="GO:0048029">
    <property type="term" value="F:monosaccharide binding"/>
    <property type="evidence" value="ECO:0007669"/>
    <property type="project" value="TreeGrafter"/>
</dbReference>
<evidence type="ECO:0000256" key="2">
    <source>
        <dbReference type="ARBA" id="ARBA00006604"/>
    </source>
</evidence>
<organism evidence="9">
    <name type="scientific">Paulinella longichromatophora</name>
    <dbReference type="NCBI Taxonomy" id="1708747"/>
    <lineage>
        <taxon>Eukaryota</taxon>
        <taxon>Sar</taxon>
        <taxon>Rhizaria</taxon>
        <taxon>Cercozoa</taxon>
        <taxon>Imbricatea</taxon>
        <taxon>Silicofilosea</taxon>
        <taxon>Euglyphida</taxon>
        <taxon>Paulinellidae</taxon>
        <taxon>Paulinella</taxon>
    </lineage>
</organism>
<comment type="pathway">
    <text evidence="1 8">Carbohydrate degradation; glycolysis; D-glyceraldehyde 3-phosphate and glycerone phosphate from D-glucose: step 2/4.</text>
</comment>
<comment type="catalytic activity">
    <reaction evidence="7 8">
        <text>alpha-D-glucose 6-phosphate = beta-D-fructose 6-phosphate</text>
        <dbReference type="Rhea" id="RHEA:11816"/>
        <dbReference type="ChEBI" id="CHEBI:57634"/>
        <dbReference type="ChEBI" id="CHEBI:58225"/>
        <dbReference type="EC" id="5.3.1.9"/>
    </reaction>
</comment>
<evidence type="ECO:0000256" key="8">
    <source>
        <dbReference type="RuleBase" id="RU000612"/>
    </source>
</evidence>
<dbReference type="InterPro" id="IPR046348">
    <property type="entry name" value="SIS_dom_sf"/>
</dbReference>
<accession>A0A2H4ZNU2</accession>
<dbReference type="PROSITE" id="PS00174">
    <property type="entry name" value="P_GLUCOSE_ISOMERASE_2"/>
    <property type="match status" value="1"/>
</dbReference>
<keyword evidence="9" id="KW-0934">Plastid</keyword>
<dbReference type="FunFam" id="3.40.50.10490:FF:000021">
    <property type="entry name" value="Glucose-6-phosphate isomerase"/>
    <property type="match status" value="1"/>
</dbReference>